<dbReference type="Proteomes" id="UP000324479">
    <property type="component" value="Unassembled WGS sequence"/>
</dbReference>
<proteinExistence type="predicted"/>
<dbReference type="Pfam" id="PF03130">
    <property type="entry name" value="HEAT_PBS"/>
    <property type="match status" value="1"/>
</dbReference>
<dbReference type="AlphaFoldDB" id="A0A5M6DPE1"/>
<dbReference type="InterPro" id="IPR004155">
    <property type="entry name" value="PBS_lyase_HEAT"/>
</dbReference>
<dbReference type="SUPFAM" id="SSF48371">
    <property type="entry name" value="ARM repeat"/>
    <property type="match status" value="1"/>
</dbReference>
<evidence type="ECO:0000313" key="2">
    <source>
        <dbReference type="Proteomes" id="UP000324479"/>
    </source>
</evidence>
<reference evidence="1 2" key="1">
    <citation type="submission" date="2019-08" db="EMBL/GenBank/DDBJ databases">
        <authorList>
            <person name="Dhanesh K."/>
            <person name="Kumar G."/>
            <person name="Sasikala C."/>
            <person name="Venkata Ramana C."/>
        </authorList>
    </citation>
    <scope>NUCLEOTIDE SEQUENCE [LARGE SCALE GENOMIC DNA]</scope>
    <source>
        <strain evidence="1 2">JC645</strain>
    </source>
</reference>
<name>A0A5M6DPE1_9BACT</name>
<organism evidence="1 2">
    <name type="scientific">Roseiconus nitratireducens</name>
    <dbReference type="NCBI Taxonomy" id="2605748"/>
    <lineage>
        <taxon>Bacteria</taxon>
        <taxon>Pseudomonadati</taxon>
        <taxon>Planctomycetota</taxon>
        <taxon>Planctomycetia</taxon>
        <taxon>Pirellulales</taxon>
        <taxon>Pirellulaceae</taxon>
        <taxon>Roseiconus</taxon>
    </lineage>
</organism>
<dbReference type="InterPro" id="IPR011989">
    <property type="entry name" value="ARM-like"/>
</dbReference>
<dbReference type="SUPFAM" id="SSF48452">
    <property type="entry name" value="TPR-like"/>
    <property type="match status" value="1"/>
</dbReference>
<sequence length="227" mass="25061">MTDASVTSPLVRTTRLATAYRRLLATADAPQYAAEVDEHYSPATLASLLCRGDVELRRAAAMALGLLGNSRSIEPLGRALCDVDRGVRLVADDSFRGLLLRDAAPTHHQQLLKVMHLTDGGEFAAALAPAMIVADQAPRYAEAHFQLACCWHGLEEPEKASEAYAACLWRCRFHYTAWQGWARCQIIAGDFRSAAAALQRCLDINPDLECARAQLRAVRRRMRRSDV</sequence>
<evidence type="ECO:0000313" key="1">
    <source>
        <dbReference type="EMBL" id="KAA5547315.1"/>
    </source>
</evidence>
<dbReference type="InterPro" id="IPR011990">
    <property type="entry name" value="TPR-like_helical_dom_sf"/>
</dbReference>
<dbReference type="InterPro" id="IPR016024">
    <property type="entry name" value="ARM-type_fold"/>
</dbReference>
<dbReference type="Gene3D" id="1.25.10.10">
    <property type="entry name" value="Leucine-rich Repeat Variant"/>
    <property type="match status" value="1"/>
</dbReference>
<accession>A0A5M6DPE1</accession>
<gene>
    <name evidence="1" type="ORF">FYK55_02660</name>
</gene>
<comment type="caution">
    <text evidence="1">The sequence shown here is derived from an EMBL/GenBank/DDBJ whole genome shotgun (WGS) entry which is preliminary data.</text>
</comment>
<keyword evidence="2" id="KW-1185">Reference proteome</keyword>
<dbReference type="InterPro" id="IPR019734">
    <property type="entry name" value="TPR_rpt"/>
</dbReference>
<protein>
    <submittedName>
        <fullName evidence="1">HEAT repeat domain-containing protein</fullName>
    </submittedName>
</protein>
<dbReference type="EMBL" id="VWOX01000001">
    <property type="protein sequence ID" value="KAA5547315.1"/>
    <property type="molecule type" value="Genomic_DNA"/>
</dbReference>
<dbReference type="Gene3D" id="1.25.40.10">
    <property type="entry name" value="Tetratricopeptide repeat domain"/>
    <property type="match status" value="1"/>
</dbReference>
<dbReference type="SMART" id="SM00028">
    <property type="entry name" value="TPR"/>
    <property type="match status" value="2"/>
</dbReference>